<accession>A0A0K8R941</accession>
<evidence type="ECO:0000256" key="1">
    <source>
        <dbReference type="SAM" id="Phobius"/>
    </source>
</evidence>
<feature type="transmembrane region" description="Helical" evidence="1">
    <location>
        <begin position="41"/>
        <end position="65"/>
    </location>
</feature>
<proteinExistence type="evidence at transcript level"/>
<keyword evidence="1" id="KW-0812">Transmembrane</keyword>
<dbReference type="EMBL" id="GADI01006173">
    <property type="protein sequence ID" value="JAA67635.1"/>
    <property type="molecule type" value="mRNA"/>
</dbReference>
<keyword evidence="1" id="KW-0472">Membrane</keyword>
<dbReference type="AlphaFoldDB" id="A0A0K8R941"/>
<protein>
    <submittedName>
        <fullName evidence="2">Uncharacterized protein</fullName>
    </submittedName>
</protein>
<sequence>MNSQTASCINSQTSSCKLLSRQRYLCIRARNSTNISNVFSYAHASFLLLFPTCALIRIVSSVRLWSHGNRRCRVKHVSPQLSSAGRLRSGADALKVSKHLIQLEIFFRSRGDRARRSTPRLAPIGMLLATAFSCLRYHIVQKMAVLEPHSPHTPLGRTGVPTRGFQVCT</sequence>
<keyword evidence="1" id="KW-1133">Transmembrane helix</keyword>
<reference evidence="2" key="1">
    <citation type="submission" date="2012-12" db="EMBL/GenBank/DDBJ databases">
        <title>Identification and characterization of a phenylalanine ammonia-lyase gene family in Isatis indigotica Fort.</title>
        <authorList>
            <person name="Liu Q."/>
            <person name="Chen J."/>
            <person name="Zhou X."/>
            <person name="Di P."/>
            <person name="Xiao Y."/>
            <person name="Xuan H."/>
            <person name="Zhang L."/>
            <person name="Chen W."/>
        </authorList>
    </citation>
    <scope>NUCLEOTIDE SEQUENCE</scope>
    <source>
        <tissue evidence="2">Salivary gland</tissue>
    </source>
</reference>
<evidence type="ECO:0000313" key="2">
    <source>
        <dbReference type="EMBL" id="JAA67635.1"/>
    </source>
</evidence>
<name>A0A0K8R941_IXORI</name>
<organism evidence="2">
    <name type="scientific">Ixodes ricinus</name>
    <name type="common">Common tick</name>
    <name type="synonym">Acarus ricinus</name>
    <dbReference type="NCBI Taxonomy" id="34613"/>
    <lineage>
        <taxon>Eukaryota</taxon>
        <taxon>Metazoa</taxon>
        <taxon>Ecdysozoa</taxon>
        <taxon>Arthropoda</taxon>
        <taxon>Chelicerata</taxon>
        <taxon>Arachnida</taxon>
        <taxon>Acari</taxon>
        <taxon>Parasitiformes</taxon>
        <taxon>Ixodida</taxon>
        <taxon>Ixodoidea</taxon>
        <taxon>Ixodidae</taxon>
        <taxon>Ixodinae</taxon>
        <taxon>Ixodes</taxon>
    </lineage>
</organism>